<feature type="region of interest" description="Disordered" evidence="8">
    <location>
        <begin position="337"/>
        <end position="369"/>
    </location>
</feature>
<name>A0A133UL28_9EURY</name>
<dbReference type="Proteomes" id="UP000070284">
    <property type="component" value="Unassembled WGS sequence"/>
</dbReference>
<feature type="domain" description="ABC transmembrane type-1" evidence="11">
    <location>
        <begin position="42"/>
        <end position="317"/>
    </location>
</feature>
<evidence type="ECO:0000256" key="9">
    <source>
        <dbReference type="SAM" id="Phobius"/>
    </source>
</evidence>
<dbReference type="GO" id="GO:0005524">
    <property type="term" value="F:ATP binding"/>
    <property type="evidence" value="ECO:0007669"/>
    <property type="project" value="UniProtKB-KW"/>
</dbReference>
<evidence type="ECO:0000256" key="8">
    <source>
        <dbReference type="SAM" id="MobiDB-lite"/>
    </source>
</evidence>
<dbReference type="InterPro" id="IPR003593">
    <property type="entry name" value="AAA+_ATPase"/>
</dbReference>
<evidence type="ECO:0000256" key="7">
    <source>
        <dbReference type="ARBA" id="ARBA00023136"/>
    </source>
</evidence>
<keyword evidence="13" id="KW-1185">Reference proteome</keyword>
<dbReference type="GO" id="GO:0016020">
    <property type="term" value="C:membrane"/>
    <property type="evidence" value="ECO:0007669"/>
    <property type="project" value="UniProtKB-SubCell"/>
</dbReference>
<dbReference type="InterPro" id="IPR017871">
    <property type="entry name" value="ABC_transporter-like_CS"/>
</dbReference>
<evidence type="ECO:0000256" key="3">
    <source>
        <dbReference type="ARBA" id="ARBA00022692"/>
    </source>
</evidence>
<dbReference type="Pfam" id="PF00005">
    <property type="entry name" value="ABC_tran"/>
    <property type="match status" value="1"/>
</dbReference>
<evidence type="ECO:0000259" key="10">
    <source>
        <dbReference type="PROSITE" id="PS50893"/>
    </source>
</evidence>
<dbReference type="SUPFAM" id="SSF90123">
    <property type="entry name" value="ABC transporter transmembrane region"/>
    <property type="match status" value="1"/>
</dbReference>
<evidence type="ECO:0000256" key="4">
    <source>
        <dbReference type="ARBA" id="ARBA00022741"/>
    </source>
</evidence>
<evidence type="ECO:0008006" key="14">
    <source>
        <dbReference type="Google" id="ProtNLM"/>
    </source>
</evidence>
<dbReference type="InterPro" id="IPR039421">
    <property type="entry name" value="Type_1_exporter"/>
</dbReference>
<evidence type="ECO:0000256" key="6">
    <source>
        <dbReference type="ARBA" id="ARBA00022989"/>
    </source>
</evidence>
<evidence type="ECO:0000313" key="12">
    <source>
        <dbReference type="EMBL" id="KXA94830.1"/>
    </source>
</evidence>
<accession>A0A133UL28</accession>
<gene>
    <name evidence="12" type="ORF">AKJ65_03300</name>
</gene>
<dbReference type="Gene3D" id="1.20.1560.10">
    <property type="entry name" value="ABC transporter type 1, transmembrane domain"/>
    <property type="match status" value="2"/>
</dbReference>
<dbReference type="GO" id="GO:0140359">
    <property type="term" value="F:ABC-type transporter activity"/>
    <property type="evidence" value="ECO:0007669"/>
    <property type="project" value="InterPro"/>
</dbReference>
<dbReference type="InterPro" id="IPR036640">
    <property type="entry name" value="ABC1_TM_sf"/>
</dbReference>
<feature type="transmembrane region" description="Helical" evidence="9">
    <location>
        <begin position="33"/>
        <end position="59"/>
    </location>
</feature>
<sequence>MNENRERKSVLEYDVTYLISRFYREYIRPNLRVYLPVQIGHVLTALLALAPPLILRAIIDDAIPSGDLGHVVALSIIALGVFGVIAVSRALRSYYGHKTAQKIVYDMRNDLYAHFQELPMKFHDEKKTGELISRVIDDINRLQEFVHHGPEGFLTAGARVIGTLILLFFLNVPLTLVSLAFVPFLLLYGIYFMRKMHQTFRVNRGKKAEMGDRLEDNLAGMKVIKAFANELFERVRFGRKNREQYEARMKVNKYISIMGPGAFFLNSLGLVLTLGYGGYLVFEGALTLGTLAAFYTYLMGFRGPFLRLIRINEGLSRFLASTERFFSHMDIEPEIRSKPESKTAEDIVEESSGEVKEEEEGPEPREGQPLLLGEEEYEMARKLEETGEEAIRLEYGKGKAPISGRVSFEHVYFSYNEEEQVLEDIHLEVPPKKSVALVGPSGSGKSTVVRLIPRLYDVDSGSVKVDGVDVRDWNLKELRNSIAMVMQDDYLFSGTIKENIAYGRPNATEEEVIRMAEEANVDQFAEEMVDGYETEIGQRGVKLSGGQRQRISIARALLKDPEILILDEATSSVDSYTEQLIQEAIDRVSRGRTTFTIAHRLSTIVDSDEILFIEKGRIEERGTFDELMEEGKKFSHFYELQFGNNVG</sequence>
<dbReference type="PANTHER" id="PTHR24221:SF654">
    <property type="entry name" value="ATP-BINDING CASSETTE SUB-FAMILY B MEMBER 6"/>
    <property type="match status" value="1"/>
</dbReference>
<evidence type="ECO:0000256" key="5">
    <source>
        <dbReference type="ARBA" id="ARBA00022840"/>
    </source>
</evidence>
<evidence type="ECO:0000259" key="11">
    <source>
        <dbReference type="PROSITE" id="PS50929"/>
    </source>
</evidence>
<dbReference type="FunFam" id="3.40.50.300:FF:000287">
    <property type="entry name" value="Multidrug ABC transporter ATP-binding protein"/>
    <property type="match status" value="1"/>
</dbReference>
<feature type="transmembrane region" description="Helical" evidence="9">
    <location>
        <begin position="71"/>
        <end position="91"/>
    </location>
</feature>
<keyword evidence="2" id="KW-0813">Transport</keyword>
<dbReference type="PROSITE" id="PS50893">
    <property type="entry name" value="ABC_TRANSPORTER_2"/>
    <property type="match status" value="1"/>
</dbReference>
<feature type="domain" description="ABC transporter" evidence="10">
    <location>
        <begin position="406"/>
        <end position="640"/>
    </location>
</feature>
<dbReference type="Gene3D" id="3.40.50.300">
    <property type="entry name" value="P-loop containing nucleotide triphosphate hydrolases"/>
    <property type="match status" value="1"/>
</dbReference>
<comment type="subcellular location">
    <subcellularLocation>
        <location evidence="1">Membrane</location>
        <topology evidence="1">Multi-pass membrane protein</topology>
    </subcellularLocation>
</comment>
<dbReference type="InterPro" id="IPR003439">
    <property type="entry name" value="ABC_transporter-like_ATP-bd"/>
</dbReference>
<keyword evidence="4" id="KW-0547">Nucleotide-binding</keyword>
<dbReference type="AlphaFoldDB" id="A0A133UL28"/>
<keyword evidence="3 9" id="KW-0812">Transmembrane</keyword>
<proteinExistence type="predicted"/>
<dbReference type="GO" id="GO:0016887">
    <property type="term" value="F:ATP hydrolysis activity"/>
    <property type="evidence" value="ECO:0007669"/>
    <property type="project" value="InterPro"/>
</dbReference>
<dbReference type="Pfam" id="PF00664">
    <property type="entry name" value="ABC_membrane"/>
    <property type="match status" value="1"/>
</dbReference>
<feature type="transmembrane region" description="Helical" evidence="9">
    <location>
        <begin position="280"/>
        <end position="300"/>
    </location>
</feature>
<organism evidence="12 13">
    <name type="scientific">candidate division MSBL1 archaeon SCGC-AAA259E19</name>
    <dbReference type="NCBI Taxonomy" id="1698264"/>
    <lineage>
        <taxon>Archaea</taxon>
        <taxon>Methanobacteriati</taxon>
        <taxon>Methanobacteriota</taxon>
        <taxon>candidate division MSBL1</taxon>
    </lineage>
</organism>
<evidence type="ECO:0000256" key="2">
    <source>
        <dbReference type="ARBA" id="ARBA00022448"/>
    </source>
</evidence>
<dbReference type="InterPro" id="IPR027417">
    <property type="entry name" value="P-loop_NTPase"/>
</dbReference>
<protein>
    <recommendedName>
        <fullName evidence="14">ABC transporter</fullName>
    </recommendedName>
</protein>
<reference evidence="12 13" key="1">
    <citation type="journal article" date="2016" name="Sci. Rep.">
        <title>Metabolic traits of an uncultured archaeal lineage -MSBL1- from brine pools of the Red Sea.</title>
        <authorList>
            <person name="Mwirichia R."/>
            <person name="Alam I."/>
            <person name="Rashid M."/>
            <person name="Vinu M."/>
            <person name="Ba-Alawi W."/>
            <person name="Anthony Kamau A."/>
            <person name="Kamanda Ngugi D."/>
            <person name="Goker M."/>
            <person name="Klenk H.P."/>
            <person name="Bajic V."/>
            <person name="Stingl U."/>
        </authorList>
    </citation>
    <scope>NUCLEOTIDE SEQUENCE [LARGE SCALE GENOMIC DNA]</scope>
    <source>
        <strain evidence="12">SCGC-AAA259E19</strain>
    </source>
</reference>
<evidence type="ECO:0000256" key="1">
    <source>
        <dbReference type="ARBA" id="ARBA00004141"/>
    </source>
</evidence>
<dbReference type="SUPFAM" id="SSF52540">
    <property type="entry name" value="P-loop containing nucleoside triphosphate hydrolases"/>
    <property type="match status" value="1"/>
</dbReference>
<feature type="transmembrane region" description="Helical" evidence="9">
    <location>
        <begin position="254"/>
        <end position="274"/>
    </location>
</feature>
<keyword evidence="5" id="KW-0067">ATP-binding</keyword>
<evidence type="ECO:0000313" key="13">
    <source>
        <dbReference type="Proteomes" id="UP000070284"/>
    </source>
</evidence>
<dbReference type="EMBL" id="LHXO01000037">
    <property type="protein sequence ID" value="KXA94830.1"/>
    <property type="molecule type" value="Genomic_DNA"/>
</dbReference>
<dbReference type="InterPro" id="IPR011527">
    <property type="entry name" value="ABC1_TM_dom"/>
</dbReference>
<dbReference type="SMART" id="SM00382">
    <property type="entry name" value="AAA"/>
    <property type="match status" value="1"/>
</dbReference>
<keyword evidence="7 9" id="KW-0472">Membrane</keyword>
<dbReference type="CDD" id="cd18549">
    <property type="entry name" value="ABC_6TM_YwjA_like"/>
    <property type="match status" value="1"/>
</dbReference>
<comment type="caution">
    <text evidence="12">The sequence shown here is derived from an EMBL/GenBank/DDBJ whole genome shotgun (WGS) entry which is preliminary data.</text>
</comment>
<dbReference type="PANTHER" id="PTHR24221">
    <property type="entry name" value="ATP-BINDING CASSETTE SUB-FAMILY B"/>
    <property type="match status" value="1"/>
</dbReference>
<keyword evidence="6 9" id="KW-1133">Transmembrane helix</keyword>
<feature type="compositionally biased region" description="Acidic residues" evidence="8">
    <location>
        <begin position="346"/>
        <end position="361"/>
    </location>
</feature>
<feature type="transmembrane region" description="Helical" evidence="9">
    <location>
        <begin position="176"/>
        <end position="194"/>
    </location>
</feature>
<dbReference type="PROSITE" id="PS50929">
    <property type="entry name" value="ABC_TM1F"/>
    <property type="match status" value="1"/>
</dbReference>
<dbReference type="PROSITE" id="PS00211">
    <property type="entry name" value="ABC_TRANSPORTER_1"/>
    <property type="match status" value="1"/>
</dbReference>